<dbReference type="GO" id="GO:0016987">
    <property type="term" value="F:sigma factor activity"/>
    <property type="evidence" value="ECO:0007669"/>
    <property type="project" value="UniProtKB-KW"/>
</dbReference>
<dbReference type="Gene3D" id="1.10.1740.10">
    <property type="match status" value="1"/>
</dbReference>
<evidence type="ECO:0000256" key="3">
    <source>
        <dbReference type="ARBA" id="ARBA00023082"/>
    </source>
</evidence>
<dbReference type="InterPro" id="IPR036388">
    <property type="entry name" value="WH-like_DNA-bd_sf"/>
</dbReference>
<name>E6U0T5_EVAC2</name>
<dbReference type="HOGENOM" id="CLU_047691_3_1_9"/>
<feature type="domain" description="RNA polymerase sigma-70 region 2" evidence="5">
    <location>
        <begin position="30"/>
        <end position="97"/>
    </location>
</feature>
<dbReference type="Gene3D" id="1.10.10.10">
    <property type="entry name" value="Winged helix-like DNA-binding domain superfamily/Winged helix DNA-binding domain"/>
    <property type="match status" value="1"/>
</dbReference>
<dbReference type="KEGG" id="bco:Bcell_0856"/>
<accession>E6U0T5</accession>
<dbReference type="PANTHER" id="PTHR43133">
    <property type="entry name" value="RNA POLYMERASE ECF-TYPE SIGMA FACTO"/>
    <property type="match status" value="1"/>
</dbReference>
<dbReference type="InterPro" id="IPR039425">
    <property type="entry name" value="RNA_pol_sigma-70-like"/>
</dbReference>
<evidence type="ECO:0000256" key="4">
    <source>
        <dbReference type="ARBA" id="ARBA00023163"/>
    </source>
</evidence>
<keyword evidence="3" id="KW-0731">Sigma factor</keyword>
<organism evidence="7 8">
    <name type="scientific">Evansella cellulosilytica (strain ATCC 21833 / DSM 2522 / FERM P-1141 / JCM 9156 / N-4)</name>
    <name type="common">Bacillus cellulosilyticus</name>
    <dbReference type="NCBI Taxonomy" id="649639"/>
    <lineage>
        <taxon>Bacteria</taxon>
        <taxon>Bacillati</taxon>
        <taxon>Bacillota</taxon>
        <taxon>Bacilli</taxon>
        <taxon>Bacillales</taxon>
        <taxon>Bacillaceae</taxon>
        <taxon>Evansella</taxon>
    </lineage>
</organism>
<proteinExistence type="inferred from homology"/>
<comment type="similarity">
    <text evidence="1">Belongs to the sigma-70 factor family. ECF subfamily.</text>
</comment>
<keyword evidence="2" id="KW-0805">Transcription regulation</keyword>
<dbReference type="RefSeq" id="WP_013487474.1">
    <property type="nucleotide sequence ID" value="NC_014829.1"/>
</dbReference>
<evidence type="ECO:0000313" key="8">
    <source>
        <dbReference type="Proteomes" id="UP000001401"/>
    </source>
</evidence>
<dbReference type="Pfam" id="PF04542">
    <property type="entry name" value="Sigma70_r2"/>
    <property type="match status" value="1"/>
</dbReference>
<dbReference type="Proteomes" id="UP000001401">
    <property type="component" value="Chromosome"/>
</dbReference>
<evidence type="ECO:0000259" key="6">
    <source>
        <dbReference type="Pfam" id="PF08281"/>
    </source>
</evidence>
<keyword evidence="4" id="KW-0804">Transcription</keyword>
<dbReference type="AlphaFoldDB" id="E6U0T5"/>
<dbReference type="InterPro" id="IPR014284">
    <property type="entry name" value="RNA_pol_sigma-70_dom"/>
</dbReference>
<dbReference type="SUPFAM" id="SSF88946">
    <property type="entry name" value="Sigma2 domain of RNA polymerase sigma factors"/>
    <property type="match status" value="1"/>
</dbReference>
<reference evidence="7" key="1">
    <citation type="submission" date="2010-12" db="EMBL/GenBank/DDBJ databases">
        <title>Complete sequence of Bacillus cellulosilyticus DSM 2522.</title>
        <authorList>
            <consortium name="US DOE Joint Genome Institute"/>
            <person name="Lucas S."/>
            <person name="Copeland A."/>
            <person name="Lapidus A."/>
            <person name="Cheng J.-F."/>
            <person name="Bruce D."/>
            <person name="Goodwin L."/>
            <person name="Pitluck S."/>
            <person name="Chertkov O."/>
            <person name="Detter J.C."/>
            <person name="Han C."/>
            <person name="Tapia R."/>
            <person name="Land M."/>
            <person name="Hauser L."/>
            <person name="Jeffries C."/>
            <person name="Kyrpides N."/>
            <person name="Ivanova N."/>
            <person name="Mikhailova N."/>
            <person name="Brumm P."/>
            <person name="Mead D."/>
            <person name="Woyke T."/>
        </authorList>
    </citation>
    <scope>NUCLEOTIDE SEQUENCE [LARGE SCALE GENOMIC DNA]</scope>
    <source>
        <strain evidence="7">DSM 2522</strain>
    </source>
</reference>
<dbReference type="PANTHER" id="PTHR43133:SF60">
    <property type="entry name" value="RNA POLYMERASE SIGMA FACTOR SIGV"/>
    <property type="match status" value="1"/>
</dbReference>
<dbReference type="InterPro" id="IPR013325">
    <property type="entry name" value="RNA_pol_sigma_r2"/>
</dbReference>
<evidence type="ECO:0000259" key="5">
    <source>
        <dbReference type="Pfam" id="PF04542"/>
    </source>
</evidence>
<keyword evidence="8" id="KW-1185">Reference proteome</keyword>
<dbReference type="Pfam" id="PF08281">
    <property type="entry name" value="Sigma70_r4_2"/>
    <property type="match status" value="1"/>
</dbReference>
<dbReference type="STRING" id="649639.Bcell_0856"/>
<feature type="domain" description="RNA polymerase sigma factor 70 region 4 type 2" evidence="6">
    <location>
        <begin position="128"/>
        <end position="180"/>
    </location>
</feature>
<dbReference type="OrthoDB" id="9784984at2"/>
<evidence type="ECO:0000256" key="2">
    <source>
        <dbReference type="ARBA" id="ARBA00023015"/>
    </source>
</evidence>
<sequence>MKAGREGREIKDEIIIKQVVRGNDHAFRLLIEKYRNYIYQSVYSVLRNEKDAEDAAQEVFIKIYSSLPNYQGKGLKTWMTRIAVHHAIDIKRKQKRRREEVTEDIGEYINTNSTNSVESLMLRKENRKLLYERMNELPENYRSVIYGYYIEEKTFQQMAEEQSLKEKTIRVKLHRARKWMRDRWKEEDFI</sequence>
<evidence type="ECO:0000313" key="7">
    <source>
        <dbReference type="EMBL" id="ADU29133.1"/>
    </source>
</evidence>
<dbReference type="GO" id="GO:0003677">
    <property type="term" value="F:DNA binding"/>
    <property type="evidence" value="ECO:0007669"/>
    <property type="project" value="InterPro"/>
</dbReference>
<dbReference type="EMBL" id="CP002394">
    <property type="protein sequence ID" value="ADU29133.1"/>
    <property type="molecule type" value="Genomic_DNA"/>
</dbReference>
<dbReference type="InterPro" id="IPR013249">
    <property type="entry name" value="RNA_pol_sigma70_r4_t2"/>
</dbReference>
<dbReference type="eggNOG" id="COG1595">
    <property type="taxonomic scope" value="Bacteria"/>
</dbReference>
<dbReference type="InterPro" id="IPR007627">
    <property type="entry name" value="RNA_pol_sigma70_r2"/>
</dbReference>
<dbReference type="NCBIfam" id="TIGR02937">
    <property type="entry name" value="sigma70-ECF"/>
    <property type="match status" value="1"/>
</dbReference>
<protein>
    <submittedName>
        <fullName evidence="7">RNA polymerase, sigma-24 subunit, ECF subfamily</fullName>
    </submittedName>
</protein>
<evidence type="ECO:0000256" key="1">
    <source>
        <dbReference type="ARBA" id="ARBA00010641"/>
    </source>
</evidence>
<dbReference type="CDD" id="cd06171">
    <property type="entry name" value="Sigma70_r4"/>
    <property type="match status" value="1"/>
</dbReference>
<dbReference type="InterPro" id="IPR013324">
    <property type="entry name" value="RNA_pol_sigma_r3/r4-like"/>
</dbReference>
<dbReference type="SUPFAM" id="SSF88659">
    <property type="entry name" value="Sigma3 and sigma4 domains of RNA polymerase sigma factors"/>
    <property type="match status" value="1"/>
</dbReference>
<gene>
    <name evidence="7" type="ordered locus">Bcell_0856</name>
</gene>
<dbReference type="GO" id="GO:0006352">
    <property type="term" value="P:DNA-templated transcription initiation"/>
    <property type="evidence" value="ECO:0007669"/>
    <property type="project" value="InterPro"/>
</dbReference>